<dbReference type="Proteomes" id="UP000009342">
    <property type="component" value="Unassembled WGS sequence"/>
</dbReference>
<proteinExistence type="predicted"/>
<organism evidence="1 2">
    <name type="scientific">Cronobacter dublinensis 1210</name>
    <dbReference type="NCBI Taxonomy" id="1208656"/>
    <lineage>
        <taxon>Bacteria</taxon>
        <taxon>Pseudomonadati</taxon>
        <taxon>Pseudomonadota</taxon>
        <taxon>Gammaproteobacteria</taxon>
        <taxon>Enterobacterales</taxon>
        <taxon>Enterobacteriaceae</taxon>
        <taxon>Cronobacter</taxon>
    </lineage>
</organism>
<sequence length="42" mass="4898">MAISGSTNTIGGKYSYRFIFFLYNQRTIIKASFMIFKIINLK</sequence>
<evidence type="ECO:0000313" key="2">
    <source>
        <dbReference type="Proteomes" id="UP000009342"/>
    </source>
</evidence>
<name>A0ABM9QAX3_9ENTR</name>
<comment type="caution">
    <text evidence="1">The sequence shown here is derived from an EMBL/GenBank/DDBJ whole genome shotgun (WGS) entry which is preliminary data.</text>
</comment>
<dbReference type="EMBL" id="CAKZ01000160">
    <property type="protein sequence ID" value="CCJ82684.1"/>
    <property type="molecule type" value="Genomic_DNA"/>
</dbReference>
<protein>
    <submittedName>
        <fullName evidence="1">Uncharacterized protein</fullName>
    </submittedName>
</protein>
<keyword evidence="2" id="KW-1185">Reference proteome</keyword>
<reference evidence="2" key="1">
    <citation type="journal article" date="2012" name="PLoS ONE">
        <title>Comparative analysis of genome sequences covering the seven cronobacter species.</title>
        <authorList>
            <person name="Joseph S."/>
            <person name="Desai P."/>
            <person name="Ji Y."/>
            <person name="Cummings C.A."/>
            <person name="Shih R."/>
            <person name="Degoricija L."/>
            <person name="Rico A."/>
            <person name="Brzoska P."/>
            <person name="Hamby S.E."/>
            <person name="Masood N."/>
            <person name="Hariri S."/>
            <person name="Sonbol H."/>
            <person name="Chuzhanova N."/>
            <person name="McClelland M."/>
            <person name="Furtado M.R."/>
            <person name="Forsythe S.J."/>
        </authorList>
    </citation>
    <scope>NUCLEOTIDE SEQUENCE [LARGE SCALE GENOMIC DNA]</scope>
    <source>
        <strain evidence="2">1210</strain>
    </source>
</reference>
<gene>
    <name evidence="1" type="ORF">BN134_3451</name>
</gene>
<accession>A0ABM9QAX3</accession>
<evidence type="ECO:0000313" key="1">
    <source>
        <dbReference type="EMBL" id="CCJ82684.1"/>
    </source>
</evidence>